<dbReference type="AlphaFoldDB" id="A0A833VWZ4"/>
<keyword evidence="2" id="KW-0479">Metal-binding</keyword>
<evidence type="ECO:0000313" key="5">
    <source>
        <dbReference type="EMBL" id="KAF3336149.1"/>
    </source>
</evidence>
<feature type="domain" description="FLZ-type" evidence="4">
    <location>
        <begin position="58"/>
        <end position="102"/>
    </location>
</feature>
<evidence type="ECO:0000256" key="2">
    <source>
        <dbReference type="ARBA" id="ARBA00022723"/>
    </source>
</evidence>
<dbReference type="Pfam" id="PF04570">
    <property type="entry name" value="zf-FLZ"/>
    <property type="match status" value="1"/>
</dbReference>
<accession>A0A833VWZ4</accession>
<evidence type="ECO:0000313" key="6">
    <source>
        <dbReference type="Proteomes" id="UP000623129"/>
    </source>
</evidence>
<keyword evidence="6" id="KW-1185">Reference proteome</keyword>
<name>A0A833VWZ4_9POAL</name>
<reference evidence="5" key="1">
    <citation type="submission" date="2020-01" db="EMBL/GenBank/DDBJ databases">
        <title>Genome sequence of Kobresia littledalei, the first chromosome-level genome in the family Cyperaceae.</title>
        <authorList>
            <person name="Qu G."/>
        </authorList>
    </citation>
    <scope>NUCLEOTIDE SEQUENCE</scope>
    <source>
        <strain evidence="5">C.B.Clarke</strain>
        <tissue evidence="5">Leaf</tissue>
    </source>
</reference>
<feature type="zinc finger region" description="FLZ-type" evidence="3">
    <location>
        <begin position="58"/>
        <end position="102"/>
    </location>
</feature>
<evidence type="ECO:0000259" key="4">
    <source>
        <dbReference type="PROSITE" id="PS51795"/>
    </source>
</evidence>
<dbReference type="PANTHER" id="PTHR46057">
    <property type="entry name" value="FCS-LIKE ZINC FINGER 1-RELATED"/>
    <property type="match status" value="1"/>
</dbReference>
<comment type="similarity">
    <text evidence="1">Belongs to the FLZ family.</text>
</comment>
<dbReference type="InterPro" id="IPR007650">
    <property type="entry name" value="Zf-FLZ_dom"/>
</dbReference>
<dbReference type="PROSITE" id="PS51795">
    <property type="entry name" value="ZF_FLZ"/>
    <property type="match status" value="1"/>
</dbReference>
<dbReference type="EMBL" id="SWLB01000008">
    <property type="protein sequence ID" value="KAF3336149.1"/>
    <property type="molecule type" value="Genomic_DNA"/>
</dbReference>
<evidence type="ECO:0000256" key="3">
    <source>
        <dbReference type="PROSITE-ProRule" id="PRU01131"/>
    </source>
</evidence>
<dbReference type="InterPro" id="IPR044533">
    <property type="entry name" value="FLZ1/2/3"/>
</dbReference>
<organism evidence="5 6">
    <name type="scientific">Carex littledalei</name>
    <dbReference type="NCBI Taxonomy" id="544730"/>
    <lineage>
        <taxon>Eukaryota</taxon>
        <taxon>Viridiplantae</taxon>
        <taxon>Streptophyta</taxon>
        <taxon>Embryophyta</taxon>
        <taxon>Tracheophyta</taxon>
        <taxon>Spermatophyta</taxon>
        <taxon>Magnoliopsida</taxon>
        <taxon>Liliopsida</taxon>
        <taxon>Poales</taxon>
        <taxon>Cyperaceae</taxon>
        <taxon>Cyperoideae</taxon>
        <taxon>Cariceae</taxon>
        <taxon>Carex</taxon>
        <taxon>Carex subgen. Euthyceras</taxon>
    </lineage>
</organism>
<keyword evidence="5" id="KW-0862">Zinc</keyword>
<evidence type="ECO:0000256" key="1">
    <source>
        <dbReference type="ARBA" id="ARBA00009374"/>
    </source>
</evidence>
<proteinExistence type="inferred from homology"/>
<dbReference type="Proteomes" id="UP000623129">
    <property type="component" value="Unassembled WGS sequence"/>
</dbReference>
<protein>
    <submittedName>
        <fullName evidence="5">Zinc-finger of the FCS-type, C2-C2</fullName>
    </submittedName>
</protein>
<sequence>MATMAKTTSCSTVSTSESMSSSVFSSCRILDFADFEEEFSGSDMRYFVQSKDEHKYHHILDSCYLCKDIIPKNQEIYMYRGELPFCSNECRMEQIEMDLALERLHQTQLKHQKQNLAPENQNKCSTDMGLCTESGYQNFGYSIVNYVISLVVG</sequence>
<dbReference type="GO" id="GO:0008270">
    <property type="term" value="F:zinc ion binding"/>
    <property type="evidence" value="ECO:0007669"/>
    <property type="project" value="UniProtKB-KW"/>
</dbReference>
<dbReference type="PANTHER" id="PTHR46057:SF9">
    <property type="entry name" value="FCS-LIKE ZINC FINGER 1"/>
    <property type="match status" value="1"/>
</dbReference>
<dbReference type="OrthoDB" id="1927223at2759"/>
<comment type="caution">
    <text evidence="5">The sequence shown here is derived from an EMBL/GenBank/DDBJ whole genome shotgun (WGS) entry which is preliminary data.</text>
</comment>
<keyword evidence="5" id="KW-0863">Zinc-finger</keyword>
<gene>
    <name evidence="5" type="ORF">FCM35_KLT20656</name>
</gene>